<keyword evidence="2" id="KW-1185">Reference proteome</keyword>
<gene>
    <name evidence="1" type="ORF">LTRI10_LOCUS34193</name>
</gene>
<sequence>MDLGFQVLRWLLDEVVLGFNGGEYGGNKNSVEENLGGDEMETENVLSMKWKQRRRRRRAVAVGSPFLGTCGLGKPFLESHSSSVSLKISQ</sequence>
<dbReference type="Proteomes" id="UP001497516">
    <property type="component" value="Chromosome 6"/>
</dbReference>
<evidence type="ECO:0000313" key="1">
    <source>
        <dbReference type="EMBL" id="CAL1393632.1"/>
    </source>
</evidence>
<name>A0AAV2F6Q5_9ROSI</name>
<organism evidence="1 2">
    <name type="scientific">Linum trigynum</name>
    <dbReference type="NCBI Taxonomy" id="586398"/>
    <lineage>
        <taxon>Eukaryota</taxon>
        <taxon>Viridiplantae</taxon>
        <taxon>Streptophyta</taxon>
        <taxon>Embryophyta</taxon>
        <taxon>Tracheophyta</taxon>
        <taxon>Spermatophyta</taxon>
        <taxon>Magnoliopsida</taxon>
        <taxon>eudicotyledons</taxon>
        <taxon>Gunneridae</taxon>
        <taxon>Pentapetalae</taxon>
        <taxon>rosids</taxon>
        <taxon>fabids</taxon>
        <taxon>Malpighiales</taxon>
        <taxon>Linaceae</taxon>
        <taxon>Linum</taxon>
    </lineage>
</organism>
<protein>
    <submittedName>
        <fullName evidence="1">Uncharacterized protein</fullName>
    </submittedName>
</protein>
<proteinExistence type="predicted"/>
<accession>A0AAV2F6Q5</accession>
<evidence type="ECO:0000313" key="2">
    <source>
        <dbReference type="Proteomes" id="UP001497516"/>
    </source>
</evidence>
<reference evidence="1 2" key="1">
    <citation type="submission" date="2024-04" db="EMBL/GenBank/DDBJ databases">
        <authorList>
            <person name="Fracassetti M."/>
        </authorList>
    </citation>
    <scope>NUCLEOTIDE SEQUENCE [LARGE SCALE GENOMIC DNA]</scope>
</reference>
<dbReference type="AlphaFoldDB" id="A0AAV2F6Q5"/>
<dbReference type="EMBL" id="OZ034819">
    <property type="protein sequence ID" value="CAL1393632.1"/>
    <property type="molecule type" value="Genomic_DNA"/>
</dbReference>